<evidence type="ECO:0000313" key="1">
    <source>
        <dbReference type="EMBL" id="VDN42982.1"/>
    </source>
</evidence>
<dbReference type="Proteomes" id="UP000271098">
    <property type="component" value="Unassembled WGS sequence"/>
</dbReference>
<dbReference type="WBParaSite" id="GPUH_0002457601-mRNA-1">
    <property type="protein sequence ID" value="GPUH_0002457601-mRNA-1"/>
    <property type="gene ID" value="GPUH_0002457601"/>
</dbReference>
<gene>
    <name evidence="1" type="ORF">GPUH_LOCUS24546</name>
</gene>
<reference evidence="3" key="1">
    <citation type="submission" date="2016-06" db="UniProtKB">
        <authorList>
            <consortium name="WormBaseParasite"/>
        </authorList>
    </citation>
    <scope>IDENTIFICATION</scope>
</reference>
<keyword evidence="2" id="KW-1185">Reference proteome</keyword>
<dbReference type="EMBL" id="UYRT01101524">
    <property type="protein sequence ID" value="VDN42982.1"/>
    <property type="molecule type" value="Genomic_DNA"/>
</dbReference>
<name>A0A183EUA5_9BILA</name>
<sequence>MIIIQTVHSDIGHEFVDVNLYSRWLVFSEDHFCAHPKYYENSFPHVDNGSVKKRMLSLDAFGGHTRQSDTYPAVDSRETTSVESCGECATTSFSQSNVQKSTSLIRKTVSEQIFVRLLKHRWNSDLSESDATVANIPVDEQMPVSTSSINENSMEAVSQHVPSKMPPPHKDLDEIITDFFKYFLSFHYLYC</sequence>
<proteinExistence type="predicted"/>
<organism evidence="3">
    <name type="scientific">Gongylonema pulchrum</name>
    <dbReference type="NCBI Taxonomy" id="637853"/>
    <lineage>
        <taxon>Eukaryota</taxon>
        <taxon>Metazoa</taxon>
        <taxon>Ecdysozoa</taxon>
        <taxon>Nematoda</taxon>
        <taxon>Chromadorea</taxon>
        <taxon>Rhabditida</taxon>
        <taxon>Spirurina</taxon>
        <taxon>Spiruromorpha</taxon>
        <taxon>Spiruroidea</taxon>
        <taxon>Gongylonematidae</taxon>
        <taxon>Gongylonema</taxon>
    </lineage>
</organism>
<reference evidence="1 2" key="2">
    <citation type="submission" date="2018-11" db="EMBL/GenBank/DDBJ databases">
        <authorList>
            <consortium name="Pathogen Informatics"/>
        </authorList>
    </citation>
    <scope>NUCLEOTIDE SEQUENCE [LARGE SCALE GENOMIC DNA]</scope>
</reference>
<protein>
    <submittedName>
        <fullName evidence="1 3">Uncharacterized protein</fullName>
    </submittedName>
</protein>
<accession>A0A183EUA5</accession>
<evidence type="ECO:0000313" key="2">
    <source>
        <dbReference type="Proteomes" id="UP000271098"/>
    </source>
</evidence>
<dbReference type="AlphaFoldDB" id="A0A183EUA5"/>
<evidence type="ECO:0000313" key="3">
    <source>
        <dbReference type="WBParaSite" id="GPUH_0002457601-mRNA-1"/>
    </source>
</evidence>